<keyword evidence="2 5" id="KW-0812">Transmembrane</keyword>
<dbReference type="GO" id="GO:0012505">
    <property type="term" value="C:endomembrane system"/>
    <property type="evidence" value="ECO:0007669"/>
    <property type="project" value="UniProtKB-SubCell"/>
</dbReference>
<feature type="domain" description="DUF202" evidence="6">
    <location>
        <begin position="32"/>
        <end position="95"/>
    </location>
</feature>
<accession>C6HZX8</accession>
<dbReference type="AlphaFoldDB" id="C6HZX8"/>
<feature type="transmembrane region" description="Helical" evidence="5">
    <location>
        <begin position="68"/>
        <end position="88"/>
    </location>
</feature>
<evidence type="ECO:0000256" key="5">
    <source>
        <dbReference type="SAM" id="Phobius"/>
    </source>
</evidence>
<dbReference type="EMBL" id="GG693884">
    <property type="protein sequence ID" value="EES51916.1"/>
    <property type="molecule type" value="Genomic_DNA"/>
</dbReference>
<evidence type="ECO:0000313" key="7">
    <source>
        <dbReference type="EMBL" id="EES51916.1"/>
    </source>
</evidence>
<gene>
    <name evidence="7" type="ORF">UBAL3_95450136</name>
</gene>
<feature type="transmembrane region" description="Helical" evidence="5">
    <location>
        <begin position="40"/>
        <end position="62"/>
    </location>
</feature>
<evidence type="ECO:0000259" key="6">
    <source>
        <dbReference type="Pfam" id="PF02656"/>
    </source>
</evidence>
<comment type="subcellular location">
    <subcellularLocation>
        <location evidence="1">Endomembrane system</location>
        <topology evidence="1">Multi-pass membrane protein</topology>
    </subcellularLocation>
</comment>
<proteinExistence type="predicted"/>
<reference evidence="7 8" key="1">
    <citation type="journal article" date="2009" name="Appl. Environ. Microbiol.">
        <title>Community genomic and proteomic analyses of chemoautotrophic iron-oxidizing "Leptospirillum rubarum" (Group II) and "Leptospirillum ferrodiazotrophum" (Group III) bacteria in acid mine drainage biofilms.</title>
        <authorList>
            <person name="Goltsman D.S."/>
            <person name="Denef V.J."/>
            <person name="Singer S.W."/>
            <person name="VerBerkmoes N.C."/>
            <person name="Lefsrud M."/>
            <person name="Mueller R.S."/>
            <person name="Dick G.J."/>
            <person name="Sun C.L."/>
            <person name="Wheeler K.E."/>
            <person name="Zemla A."/>
            <person name="Baker B.J."/>
            <person name="Hauser L."/>
            <person name="Land M."/>
            <person name="Shah M.B."/>
            <person name="Thelen M.P."/>
            <person name="Hettich R.L."/>
            <person name="Banfield J.F."/>
        </authorList>
    </citation>
    <scope>NUCLEOTIDE SEQUENCE [LARGE SCALE GENOMIC DNA]</scope>
</reference>
<dbReference type="InterPro" id="IPR003807">
    <property type="entry name" value="DUF202"/>
</dbReference>
<keyword evidence="3 5" id="KW-1133">Transmembrane helix</keyword>
<sequence>MPENTLPAGQAVPRFVITTPLSFSDQIAFDQFVLAIERNLLLHVTTGLNMIVVGLAMFRFFSRNPNDLYAVIGIGAFGISALVIGKGISDFIRIKKDLSLMEKIILDHRRELIETHSPAPDA</sequence>
<evidence type="ECO:0000256" key="3">
    <source>
        <dbReference type="ARBA" id="ARBA00022989"/>
    </source>
</evidence>
<organism evidence="7 8">
    <name type="scientific">Leptospirillum ferrodiazotrophum</name>
    <dbReference type="NCBI Taxonomy" id="412449"/>
    <lineage>
        <taxon>Bacteria</taxon>
        <taxon>Pseudomonadati</taxon>
        <taxon>Nitrospirota</taxon>
        <taxon>Nitrospiria</taxon>
        <taxon>Nitrospirales</taxon>
        <taxon>Nitrospiraceae</taxon>
        <taxon>Leptospirillum</taxon>
    </lineage>
</organism>
<name>C6HZX8_9BACT</name>
<keyword evidence="4 5" id="KW-0472">Membrane</keyword>
<dbReference type="Pfam" id="PF02656">
    <property type="entry name" value="DUF202"/>
    <property type="match status" value="1"/>
</dbReference>
<dbReference type="Proteomes" id="UP000009374">
    <property type="component" value="Unassembled WGS sequence"/>
</dbReference>
<protein>
    <recommendedName>
        <fullName evidence="6">DUF202 domain-containing protein</fullName>
    </recommendedName>
</protein>
<keyword evidence="8" id="KW-1185">Reference proteome</keyword>
<evidence type="ECO:0000256" key="4">
    <source>
        <dbReference type="ARBA" id="ARBA00023136"/>
    </source>
</evidence>
<evidence type="ECO:0000256" key="2">
    <source>
        <dbReference type="ARBA" id="ARBA00022692"/>
    </source>
</evidence>
<evidence type="ECO:0000313" key="8">
    <source>
        <dbReference type="Proteomes" id="UP000009374"/>
    </source>
</evidence>
<evidence type="ECO:0000256" key="1">
    <source>
        <dbReference type="ARBA" id="ARBA00004127"/>
    </source>
</evidence>